<dbReference type="NCBIfam" id="TIGR03164">
    <property type="entry name" value="UHCUDC"/>
    <property type="match status" value="1"/>
</dbReference>
<dbReference type="GO" id="GO:0006144">
    <property type="term" value="P:purine nucleobase metabolic process"/>
    <property type="evidence" value="ECO:0007669"/>
    <property type="project" value="UniProtKB-KW"/>
</dbReference>
<evidence type="ECO:0000313" key="8">
    <source>
        <dbReference type="EMBL" id="PVY61464.1"/>
    </source>
</evidence>
<sequence>MNITLAELNALPVGRFISLLGGVFEHSPWVAEQVASLRPFDSVDDLHRAMVERVAAAGPQAQMELIRAHPELAGKAAVRGELTPESTSEQQGAGLDRCTPDEYSRLTALNQAYREKFGFPFILAVRGHDRQSVIREFRRRLALSPPEETAECLEQIYKIGRFRLDDLVRKPGT</sequence>
<dbReference type="STRING" id="1231391.GCA_000308195_02291"/>
<evidence type="ECO:0000313" key="9">
    <source>
        <dbReference type="Proteomes" id="UP000246145"/>
    </source>
</evidence>
<dbReference type="GO" id="GO:0051997">
    <property type="term" value="F:2-oxo-4-hydroxy-4-carboxy-5-ureidoimidazoline decarboxylase activity"/>
    <property type="evidence" value="ECO:0007669"/>
    <property type="project" value="UniProtKB-EC"/>
</dbReference>
<comment type="caution">
    <text evidence="8">The sequence shown here is derived from an EMBL/GenBank/DDBJ whole genome shotgun (WGS) entry which is preliminary data.</text>
</comment>
<evidence type="ECO:0000256" key="5">
    <source>
        <dbReference type="ARBA" id="ARBA00022793"/>
    </source>
</evidence>
<dbReference type="UniPathway" id="UPA00394">
    <property type="reaction ID" value="UER00652"/>
</dbReference>
<dbReference type="Pfam" id="PF09349">
    <property type="entry name" value="OHCU_decarbox"/>
    <property type="match status" value="1"/>
</dbReference>
<dbReference type="InterPro" id="IPR018020">
    <property type="entry name" value="OHCU_decarboxylase"/>
</dbReference>
<evidence type="ECO:0000256" key="6">
    <source>
        <dbReference type="ARBA" id="ARBA00023239"/>
    </source>
</evidence>
<dbReference type="SUPFAM" id="SSF158694">
    <property type="entry name" value="UraD-Like"/>
    <property type="match status" value="1"/>
</dbReference>
<gene>
    <name evidence="8" type="ORF">C7440_3017</name>
</gene>
<reference evidence="8 9" key="1">
    <citation type="submission" date="2018-04" db="EMBL/GenBank/DDBJ databases">
        <title>Genomic Encyclopedia of Type Strains, Phase IV (KMG-IV): sequencing the most valuable type-strain genomes for metagenomic binning, comparative biology and taxonomic classification.</title>
        <authorList>
            <person name="Goeker M."/>
        </authorList>
    </citation>
    <scope>NUCLEOTIDE SEQUENCE [LARGE SCALE GENOMIC DNA]</scope>
    <source>
        <strain evidence="8 9">DSM 10065</strain>
    </source>
</reference>
<dbReference type="OrthoDB" id="9808195at2"/>
<protein>
    <recommendedName>
        <fullName evidence="3">2-oxo-4-hydroxy-4-carboxy-5-ureidoimidazoline decarboxylase</fullName>
        <ecNumber evidence="3">4.1.1.97</ecNumber>
    </recommendedName>
</protein>
<dbReference type="AlphaFoldDB" id="A0A2U1CKF8"/>
<keyword evidence="9" id="KW-1185">Reference proteome</keyword>
<dbReference type="InterPro" id="IPR017580">
    <property type="entry name" value="OHCU_decarboxylase-1"/>
</dbReference>
<proteinExistence type="predicted"/>
<evidence type="ECO:0000259" key="7">
    <source>
        <dbReference type="Pfam" id="PF09349"/>
    </source>
</evidence>
<evidence type="ECO:0000256" key="4">
    <source>
        <dbReference type="ARBA" id="ARBA00022631"/>
    </source>
</evidence>
<dbReference type="RefSeq" id="WP_116519092.1">
    <property type="nucleotide sequence ID" value="NZ_JACCEX010000004.1"/>
</dbReference>
<name>A0A2U1CKF8_9BURK</name>
<organism evidence="8 9">
    <name type="scientific">Pusillimonas noertemannii</name>
    <dbReference type="NCBI Taxonomy" id="305977"/>
    <lineage>
        <taxon>Bacteria</taxon>
        <taxon>Pseudomonadati</taxon>
        <taxon>Pseudomonadota</taxon>
        <taxon>Betaproteobacteria</taxon>
        <taxon>Burkholderiales</taxon>
        <taxon>Alcaligenaceae</taxon>
        <taxon>Pusillimonas</taxon>
    </lineage>
</organism>
<accession>A0A2U1CKF8</accession>
<feature type="domain" description="Oxo-4-hydroxy-4-carboxy-5-ureidoimidazoline decarboxylase" evidence="7">
    <location>
        <begin position="9"/>
        <end position="165"/>
    </location>
</feature>
<keyword evidence="5" id="KW-0210">Decarboxylase</keyword>
<dbReference type="GO" id="GO:0000255">
    <property type="term" value="P:allantoin metabolic process"/>
    <property type="evidence" value="ECO:0007669"/>
    <property type="project" value="InterPro"/>
</dbReference>
<evidence type="ECO:0000256" key="1">
    <source>
        <dbReference type="ARBA" id="ARBA00001163"/>
    </source>
</evidence>
<dbReference type="Proteomes" id="UP000246145">
    <property type="component" value="Unassembled WGS sequence"/>
</dbReference>
<evidence type="ECO:0000256" key="3">
    <source>
        <dbReference type="ARBA" id="ARBA00012257"/>
    </source>
</evidence>
<keyword evidence="4" id="KW-0659">Purine metabolism</keyword>
<comment type="pathway">
    <text evidence="2">Purine metabolism; urate degradation; (S)-allantoin from urate: step 3/3.</text>
</comment>
<comment type="catalytic activity">
    <reaction evidence="1">
        <text>5-hydroxy-2-oxo-4-ureido-2,5-dihydro-1H-imidazole-5-carboxylate + H(+) = (S)-allantoin + CO2</text>
        <dbReference type="Rhea" id="RHEA:26301"/>
        <dbReference type="ChEBI" id="CHEBI:15378"/>
        <dbReference type="ChEBI" id="CHEBI:15678"/>
        <dbReference type="ChEBI" id="CHEBI:16526"/>
        <dbReference type="ChEBI" id="CHEBI:58639"/>
        <dbReference type="EC" id="4.1.1.97"/>
    </reaction>
</comment>
<dbReference type="GO" id="GO:0019628">
    <property type="term" value="P:urate catabolic process"/>
    <property type="evidence" value="ECO:0007669"/>
    <property type="project" value="UniProtKB-UniPathway"/>
</dbReference>
<dbReference type="InterPro" id="IPR036778">
    <property type="entry name" value="OHCU_decarboxylase_sf"/>
</dbReference>
<evidence type="ECO:0000256" key="2">
    <source>
        <dbReference type="ARBA" id="ARBA00004754"/>
    </source>
</evidence>
<dbReference type="EC" id="4.1.1.97" evidence="3"/>
<dbReference type="PANTHER" id="PTHR43466">
    <property type="entry name" value="2-OXO-4-HYDROXY-4-CARBOXY-5-UREIDOIMIDAZOLINE DECARBOXYLASE-RELATED"/>
    <property type="match status" value="1"/>
</dbReference>
<dbReference type="EMBL" id="QEKO01000004">
    <property type="protein sequence ID" value="PVY61464.1"/>
    <property type="molecule type" value="Genomic_DNA"/>
</dbReference>
<dbReference type="Gene3D" id="1.10.3330.10">
    <property type="entry name" value="Oxo-4-hydroxy-4-carboxy-5-ureidoimidazoline decarboxylase"/>
    <property type="match status" value="1"/>
</dbReference>
<dbReference type="PANTHER" id="PTHR43466:SF1">
    <property type="entry name" value="2-OXO-4-HYDROXY-4-CARBOXY-5-UREIDOIMIDAZOLINE DECARBOXYLASE-RELATED"/>
    <property type="match status" value="1"/>
</dbReference>
<keyword evidence="6" id="KW-0456">Lyase</keyword>